<protein>
    <submittedName>
        <fullName evidence="1">Uncharacterized protein</fullName>
    </submittedName>
</protein>
<dbReference type="Proteomes" id="UP000756346">
    <property type="component" value="Unassembled WGS sequence"/>
</dbReference>
<organism evidence="1 2">
    <name type="scientific">Microdochium trichocladiopsis</name>
    <dbReference type="NCBI Taxonomy" id="1682393"/>
    <lineage>
        <taxon>Eukaryota</taxon>
        <taxon>Fungi</taxon>
        <taxon>Dikarya</taxon>
        <taxon>Ascomycota</taxon>
        <taxon>Pezizomycotina</taxon>
        <taxon>Sordariomycetes</taxon>
        <taxon>Xylariomycetidae</taxon>
        <taxon>Xylariales</taxon>
        <taxon>Microdochiaceae</taxon>
        <taxon>Microdochium</taxon>
    </lineage>
</organism>
<reference evidence="1" key="1">
    <citation type="journal article" date="2021" name="Nat. Commun.">
        <title>Genetic determinants of endophytism in the Arabidopsis root mycobiome.</title>
        <authorList>
            <person name="Mesny F."/>
            <person name="Miyauchi S."/>
            <person name="Thiergart T."/>
            <person name="Pickel B."/>
            <person name="Atanasova L."/>
            <person name="Karlsson M."/>
            <person name="Huettel B."/>
            <person name="Barry K.W."/>
            <person name="Haridas S."/>
            <person name="Chen C."/>
            <person name="Bauer D."/>
            <person name="Andreopoulos W."/>
            <person name="Pangilinan J."/>
            <person name="LaButti K."/>
            <person name="Riley R."/>
            <person name="Lipzen A."/>
            <person name="Clum A."/>
            <person name="Drula E."/>
            <person name="Henrissat B."/>
            <person name="Kohler A."/>
            <person name="Grigoriev I.V."/>
            <person name="Martin F.M."/>
            <person name="Hacquard S."/>
        </authorList>
    </citation>
    <scope>NUCLEOTIDE SEQUENCE</scope>
    <source>
        <strain evidence="1">MPI-CAGE-CH-0230</strain>
    </source>
</reference>
<dbReference type="GeneID" id="70184081"/>
<proteinExistence type="predicted"/>
<dbReference type="RefSeq" id="XP_046010614.1">
    <property type="nucleotide sequence ID" value="XM_046154535.1"/>
</dbReference>
<keyword evidence="2" id="KW-1185">Reference proteome</keyword>
<gene>
    <name evidence="1" type="ORF">B0I36DRAFT_327975</name>
</gene>
<dbReference type="AlphaFoldDB" id="A0A9P8Y556"/>
<name>A0A9P8Y556_9PEZI</name>
<evidence type="ECO:0000313" key="2">
    <source>
        <dbReference type="Proteomes" id="UP000756346"/>
    </source>
</evidence>
<accession>A0A9P8Y556</accession>
<comment type="caution">
    <text evidence="1">The sequence shown here is derived from an EMBL/GenBank/DDBJ whole genome shotgun (WGS) entry which is preliminary data.</text>
</comment>
<dbReference type="EMBL" id="JAGTJQ010000007">
    <property type="protein sequence ID" value="KAH7027815.1"/>
    <property type="molecule type" value="Genomic_DNA"/>
</dbReference>
<evidence type="ECO:0000313" key="1">
    <source>
        <dbReference type="EMBL" id="KAH7027815.1"/>
    </source>
</evidence>
<sequence>MASPACNHSIARCRLSARCPPRSQPLHESCCGGCYKGCLFPAFFLSIRCPPSIAITKVSAR</sequence>